<evidence type="ECO:0000313" key="2">
    <source>
        <dbReference type="Proteomes" id="UP000799118"/>
    </source>
</evidence>
<organism evidence="1 2">
    <name type="scientific">Gymnopus androsaceus JB14</name>
    <dbReference type="NCBI Taxonomy" id="1447944"/>
    <lineage>
        <taxon>Eukaryota</taxon>
        <taxon>Fungi</taxon>
        <taxon>Dikarya</taxon>
        <taxon>Basidiomycota</taxon>
        <taxon>Agaricomycotina</taxon>
        <taxon>Agaricomycetes</taxon>
        <taxon>Agaricomycetidae</taxon>
        <taxon>Agaricales</taxon>
        <taxon>Marasmiineae</taxon>
        <taxon>Omphalotaceae</taxon>
        <taxon>Gymnopus</taxon>
    </lineage>
</organism>
<name>A0A6A4IAM1_9AGAR</name>
<keyword evidence="2" id="KW-1185">Reference proteome</keyword>
<dbReference type="EMBL" id="ML769406">
    <property type="protein sequence ID" value="KAE9405834.1"/>
    <property type="molecule type" value="Genomic_DNA"/>
</dbReference>
<dbReference type="Proteomes" id="UP000799118">
    <property type="component" value="Unassembled WGS sequence"/>
</dbReference>
<accession>A0A6A4IAM1</accession>
<dbReference type="AlphaFoldDB" id="A0A6A4IAM1"/>
<sequence>MSNLPRELINLFFEEISLSDAKRCILVCKQWQPSAELRIYRCAVTGRPESASVLDLTLARKPYLCSFIHGLSLVSGYPFSDILLKFIPAHLPRMDQLHSLSLLNMASFEWRVLVKLLPGLIRLKSVSIHTRAPITASLHHEMLKSLGLLPSLRDLGYSSPVVGPAPERAFNALNSTSHISDLMGKDVDIGLRPKIHCLNLWNTRDSPHSNFDSHVDYGVLFHPKCPIDTSQLRKVIIGDYHCLFLVIPHVSEFLVDLCCFSAANEMPTIEYSLFYNLESKWDLLRLQRIHLHVEFDAAILFACLQNAPSLETIIFIGTHWQDPIQNAQTTNTILRKADKHLASTSAFPSLSQIDVLCSNDSGIAGQEAQLLLPLFSNLQHRSPGKVLFQFRRVEEYSDQRKYHSFCDS</sequence>
<proteinExistence type="predicted"/>
<protein>
    <recommendedName>
        <fullName evidence="3">F-box domain-containing protein</fullName>
    </recommendedName>
</protein>
<gene>
    <name evidence="1" type="ORF">BT96DRAFT_306060</name>
</gene>
<reference evidence="1" key="1">
    <citation type="journal article" date="2019" name="Environ. Microbiol.">
        <title>Fungal ecological strategies reflected in gene transcription - a case study of two litter decomposers.</title>
        <authorList>
            <person name="Barbi F."/>
            <person name="Kohler A."/>
            <person name="Barry K."/>
            <person name="Baskaran P."/>
            <person name="Daum C."/>
            <person name="Fauchery L."/>
            <person name="Ihrmark K."/>
            <person name="Kuo A."/>
            <person name="LaButti K."/>
            <person name="Lipzen A."/>
            <person name="Morin E."/>
            <person name="Grigoriev I.V."/>
            <person name="Henrissat B."/>
            <person name="Lindahl B."/>
            <person name="Martin F."/>
        </authorList>
    </citation>
    <scope>NUCLEOTIDE SEQUENCE</scope>
    <source>
        <strain evidence="1">JB14</strain>
    </source>
</reference>
<evidence type="ECO:0008006" key="3">
    <source>
        <dbReference type="Google" id="ProtNLM"/>
    </source>
</evidence>
<evidence type="ECO:0000313" key="1">
    <source>
        <dbReference type="EMBL" id="KAE9405834.1"/>
    </source>
</evidence>